<accession>A0A5P2AL51</accession>
<gene>
    <name evidence="2" type="ORF">DEJ46_07415</name>
</gene>
<dbReference type="EMBL" id="CP029194">
    <property type="protein sequence ID" value="QES18934.1"/>
    <property type="molecule type" value="Genomic_DNA"/>
</dbReference>
<protein>
    <submittedName>
        <fullName evidence="2">Uncharacterized protein</fullName>
    </submittedName>
</protein>
<feature type="region of interest" description="Disordered" evidence="1">
    <location>
        <begin position="17"/>
        <end position="70"/>
    </location>
</feature>
<sequence length="439" mass="44568">MGAATAFAALSLTACGGSSGGGANGSKSDAAQGAAEDAGQGAAPTAAPKEPVPAAFDNTKGWETKDDEHELSGPVISEEAGLVLLRWHERGGKTARVVAKDAKTGQVRWSTKPLVRPEEPKSGRPVDSQVLLARGGTKEYAVLAVTGVEGGDGVNIASPVTRLAVYDIASSGDAAEPLRQISVPGTATGLTAQRELGVVTVVSDQGVSLVDVASGRVITYDGDHPALKSPKPCRQLTGTCDSRRVTVAGQTPAGPLVQGYGAFWAGGWFSGDVVPADAVPEHGGRTVEASSLPNGDALASWPDKEGSAETNVYAVHDGKTGKVRASVACANERDSAVTPTVSGDGRYVLAGRVVIDLQAGKGHCFEQTSTRKAITVSTVDKDGTAHGETAESPAAIDLSSGKASPLPEGTLLPDVIGADVAVFGTTTAGGESILVYPRR</sequence>
<dbReference type="InterPro" id="IPR011047">
    <property type="entry name" value="Quinoprotein_ADH-like_sf"/>
</dbReference>
<proteinExistence type="predicted"/>
<dbReference type="SUPFAM" id="SSF50998">
    <property type="entry name" value="Quinoprotein alcohol dehydrogenase-like"/>
    <property type="match status" value="1"/>
</dbReference>
<organism evidence="2 3">
    <name type="scientific">Streptomyces venezuelae</name>
    <dbReference type="NCBI Taxonomy" id="54571"/>
    <lineage>
        <taxon>Bacteria</taxon>
        <taxon>Bacillati</taxon>
        <taxon>Actinomycetota</taxon>
        <taxon>Actinomycetes</taxon>
        <taxon>Kitasatosporales</taxon>
        <taxon>Streptomycetaceae</taxon>
        <taxon>Streptomyces</taxon>
    </lineage>
</organism>
<evidence type="ECO:0000256" key="1">
    <source>
        <dbReference type="SAM" id="MobiDB-lite"/>
    </source>
</evidence>
<feature type="region of interest" description="Disordered" evidence="1">
    <location>
        <begin position="383"/>
        <end position="402"/>
    </location>
</feature>
<dbReference type="AlphaFoldDB" id="A0A5P2AL51"/>
<feature type="compositionally biased region" description="Low complexity" evidence="1">
    <location>
        <begin position="25"/>
        <end position="48"/>
    </location>
</feature>
<evidence type="ECO:0000313" key="3">
    <source>
        <dbReference type="Proteomes" id="UP000324106"/>
    </source>
</evidence>
<evidence type="ECO:0000313" key="2">
    <source>
        <dbReference type="EMBL" id="QES18934.1"/>
    </source>
</evidence>
<feature type="compositionally biased region" description="Basic and acidic residues" evidence="1">
    <location>
        <begin position="60"/>
        <end position="70"/>
    </location>
</feature>
<dbReference type="Proteomes" id="UP000324106">
    <property type="component" value="Chromosome"/>
</dbReference>
<reference evidence="2 3" key="1">
    <citation type="submission" date="2018-05" db="EMBL/GenBank/DDBJ databases">
        <title>Streptomyces venezuelae.</title>
        <authorList>
            <person name="Kim W."/>
            <person name="Lee N."/>
            <person name="Cho B.-K."/>
        </authorList>
    </citation>
    <scope>NUCLEOTIDE SEQUENCE [LARGE SCALE GENOMIC DNA]</scope>
    <source>
        <strain evidence="2 3">ATCC 15068</strain>
    </source>
</reference>
<name>A0A5P2AL51_STRVZ</name>